<keyword evidence="2" id="KW-1185">Reference proteome</keyword>
<dbReference type="Proteomes" id="UP000244906">
    <property type="component" value="Unassembled WGS sequence"/>
</dbReference>
<dbReference type="AlphaFoldDB" id="A0A2V1GYC4"/>
<protein>
    <submittedName>
        <fullName evidence="1">Uncharacterized protein</fullName>
    </submittedName>
</protein>
<evidence type="ECO:0000313" key="1">
    <source>
        <dbReference type="EMBL" id="PVZ66763.1"/>
    </source>
</evidence>
<dbReference type="EMBL" id="QDDL01000007">
    <property type="protein sequence ID" value="PVZ66763.1"/>
    <property type="molecule type" value="Genomic_DNA"/>
</dbReference>
<dbReference type="RefSeq" id="WP_116688127.1">
    <property type="nucleotide sequence ID" value="NZ_CAWNYD010000007.1"/>
</dbReference>
<proteinExistence type="predicted"/>
<gene>
    <name evidence="1" type="ORF">DC094_15985</name>
</gene>
<reference evidence="1 2" key="1">
    <citation type="submission" date="2018-04" db="EMBL/GenBank/DDBJ databases">
        <title>Thalassorhabdus spongiae gen. nov., sp. nov., isolated from a marine sponge in South-West Iceland.</title>
        <authorList>
            <person name="Knobloch S."/>
            <person name="Daussin A."/>
            <person name="Johannsson R."/>
            <person name="Marteinsson V.T."/>
        </authorList>
    </citation>
    <scope>NUCLEOTIDE SEQUENCE [LARGE SCALE GENOMIC DNA]</scope>
    <source>
        <strain evidence="1 2">Hp12</strain>
    </source>
</reference>
<comment type="caution">
    <text evidence="1">The sequence shown here is derived from an EMBL/GenBank/DDBJ whole genome shotgun (WGS) entry which is preliminary data.</text>
</comment>
<evidence type="ECO:0000313" key="2">
    <source>
        <dbReference type="Proteomes" id="UP000244906"/>
    </source>
</evidence>
<name>A0A2V1GYC4_9GAMM</name>
<organism evidence="1 2">
    <name type="scientific">Pelagibaculum spongiae</name>
    <dbReference type="NCBI Taxonomy" id="2080658"/>
    <lineage>
        <taxon>Bacteria</taxon>
        <taxon>Pseudomonadati</taxon>
        <taxon>Pseudomonadota</taxon>
        <taxon>Gammaproteobacteria</taxon>
        <taxon>Oceanospirillales</taxon>
        <taxon>Pelagibaculum</taxon>
    </lineage>
</organism>
<accession>A0A2V1GYC4</accession>
<sequence>MKIILGLSSILALVFLGVALNYRLTLYVPVYASVEGSAFQTAAFIKVRGEPYGKKIETYSGHYKNIISFYRDVLGEIYKGNDVRQFFINGRDDEVANFISVERFGKGKIRSEKLLSIMEHDNKISIFIQRELIGYDIKPLMFFSVIDEGQGRYKILPKNQLGVVSRALLGVAFRARESKEDVSFLGLYDKLLIEIGCVFSCQKYQKNDYSVVVTKKDPLVNGEIVDLIEQGDAKLSSLIEKLYFSTASVESLERWVKNSELTLEEIAVSSLYGSGLKFSKIVPLNDECQIYVFSKIESSMNVFVCNDLISNVFYSSENNDFFNGI</sequence>